<accession>A0A1C4V3G1</accession>
<keyword evidence="2" id="KW-1185">Reference proteome</keyword>
<dbReference type="STRING" id="262898.GA0070564_101931"/>
<dbReference type="AlphaFoldDB" id="A0A1C4V3G1"/>
<reference evidence="2" key="1">
    <citation type="submission" date="2016-06" db="EMBL/GenBank/DDBJ databases">
        <authorList>
            <person name="Varghese N."/>
            <person name="Submissions Spin"/>
        </authorList>
    </citation>
    <scope>NUCLEOTIDE SEQUENCE [LARGE SCALE GENOMIC DNA]</scope>
    <source>
        <strain evidence="2">DSM 44830</strain>
    </source>
</reference>
<gene>
    <name evidence="1" type="ORF">GA0070564_101931</name>
</gene>
<dbReference type="EMBL" id="FMCX01000001">
    <property type="protein sequence ID" value="SCE78610.1"/>
    <property type="molecule type" value="Genomic_DNA"/>
</dbReference>
<sequence length="44" mass="4807">MPAPSMELLGRLNWWLPGWLARVLPEVRLEGAAAPRPAAAERVG</sequence>
<organism evidence="1 2">
    <name type="scientific">Micromonospora mirobrigensis</name>
    <dbReference type="NCBI Taxonomy" id="262898"/>
    <lineage>
        <taxon>Bacteria</taxon>
        <taxon>Bacillati</taxon>
        <taxon>Actinomycetota</taxon>
        <taxon>Actinomycetes</taxon>
        <taxon>Micromonosporales</taxon>
        <taxon>Micromonosporaceae</taxon>
        <taxon>Micromonospora</taxon>
    </lineage>
</organism>
<evidence type="ECO:0000313" key="2">
    <source>
        <dbReference type="Proteomes" id="UP000199504"/>
    </source>
</evidence>
<proteinExistence type="predicted"/>
<evidence type="ECO:0000313" key="1">
    <source>
        <dbReference type="EMBL" id="SCE78610.1"/>
    </source>
</evidence>
<dbReference type="Proteomes" id="UP000199504">
    <property type="component" value="Unassembled WGS sequence"/>
</dbReference>
<protein>
    <submittedName>
        <fullName evidence="1">Uncharacterized protein</fullName>
    </submittedName>
</protein>
<name>A0A1C4V3G1_9ACTN</name>